<dbReference type="PANTHER" id="PTHR43378:SF2">
    <property type="entry name" value="UDP-3-O-ACYLGLUCOSAMINE N-ACYLTRANSFERASE 1, MITOCHONDRIAL-RELATED"/>
    <property type="match status" value="1"/>
</dbReference>
<dbReference type="Gene3D" id="2.160.10.10">
    <property type="entry name" value="Hexapeptide repeat proteins"/>
    <property type="match status" value="1"/>
</dbReference>
<evidence type="ECO:0000256" key="2">
    <source>
        <dbReference type="ARBA" id="ARBA00022556"/>
    </source>
</evidence>
<evidence type="ECO:0000256" key="3">
    <source>
        <dbReference type="ARBA" id="ARBA00022679"/>
    </source>
</evidence>
<comment type="subunit">
    <text evidence="7">Homotrimer.</text>
</comment>
<evidence type="ECO:0000259" key="9">
    <source>
        <dbReference type="Pfam" id="PF25087"/>
    </source>
</evidence>
<dbReference type="InterPro" id="IPR001451">
    <property type="entry name" value="Hexapep"/>
</dbReference>
<dbReference type="Proteomes" id="UP001168167">
    <property type="component" value="Unassembled WGS sequence"/>
</dbReference>
<evidence type="ECO:0000259" key="8">
    <source>
        <dbReference type="Pfam" id="PF04613"/>
    </source>
</evidence>
<feature type="domain" description="Mannose-1-phosphate guanyltransferase C-terminal" evidence="9">
    <location>
        <begin position="105"/>
        <end position="179"/>
    </location>
</feature>
<dbReference type="Pfam" id="PF04613">
    <property type="entry name" value="LpxD"/>
    <property type="match status" value="1"/>
</dbReference>
<name>A0ABT7QNS4_9GAMM</name>
<dbReference type="InterPro" id="IPR011004">
    <property type="entry name" value="Trimer_LpxA-like_sf"/>
</dbReference>
<accession>A0ABT7QNS4</accession>
<evidence type="ECO:0000256" key="6">
    <source>
        <dbReference type="ARBA" id="ARBA00023315"/>
    </source>
</evidence>
<evidence type="ECO:0000313" key="10">
    <source>
        <dbReference type="EMBL" id="MDM5148035.1"/>
    </source>
</evidence>
<keyword evidence="4 7" id="KW-0677">Repeat</keyword>
<dbReference type="NCBIfam" id="NF002060">
    <property type="entry name" value="PRK00892.1"/>
    <property type="match status" value="1"/>
</dbReference>
<dbReference type="PANTHER" id="PTHR43378">
    <property type="entry name" value="UDP-3-O-ACYLGLUCOSAMINE N-ACYLTRANSFERASE"/>
    <property type="match status" value="1"/>
</dbReference>
<reference evidence="10" key="1">
    <citation type="submission" date="2022-08" db="EMBL/GenBank/DDBJ databases">
        <authorList>
            <person name="Dzunkova M."/>
            <person name="La Clair J."/>
            <person name="Tyml T."/>
            <person name="Doud D."/>
            <person name="Schulz F."/>
            <person name="Piquer S."/>
            <person name="Porcel Sanchis D."/>
            <person name="Osborn A."/>
            <person name="Robinson D."/>
            <person name="Louie K.B."/>
            <person name="Bowen B.P."/>
            <person name="Bowers R."/>
            <person name="Lee J."/>
            <person name="Arnau Llombart V."/>
            <person name="Diaz Villanueva W."/>
            <person name="Gosliner T."/>
            <person name="Northen T."/>
            <person name="Cheng J.-F."/>
            <person name="Burkart M.D."/>
            <person name="Woyke T."/>
        </authorList>
    </citation>
    <scope>NUCLEOTIDE SEQUENCE</scope>
    <source>
        <strain evidence="10">Df01</strain>
    </source>
</reference>
<gene>
    <name evidence="7 10" type="primary">lpxD</name>
    <name evidence="10" type="ORF">NQX30_06605</name>
</gene>
<dbReference type="NCBIfam" id="TIGR01853">
    <property type="entry name" value="lipid_A_lpxD"/>
    <property type="match status" value="1"/>
</dbReference>
<evidence type="ECO:0000313" key="11">
    <source>
        <dbReference type="Proteomes" id="UP001168167"/>
    </source>
</evidence>
<protein>
    <recommendedName>
        <fullName evidence="7">UDP-3-O-acylglucosamine N-acyltransferase</fullName>
        <ecNumber evidence="7">2.3.1.191</ecNumber>
    </recommendedName>
</protein>
<dbReference type="Gene3D" id="3.40.1390.10">
    <property type="entry name" value="MurE/MurF, N-terminal domain"/>
    <property type="match status" value="1"/>
</dbReference>
<dbReference type="EC" id="2.3.1.191" evidence="7"/>
<reference evidence="10" key="2">
    <citation type="journal article" date="2023" name="Microbiome">
        <title>Synthase-selected sorting approach identifies a beta-lactone synthase in a nudibranch symbiotic bacterium.</title>
        <authorList>
            <person name="Dzunkova M."/>
            <person name="La Clair J.J."/>
            <person name="Tyml T."/>
            <person name="Doud D."/>
            <person name="Schulz F."/>
            <person name="Piquer-Esteban S."/>
            <person name="Porcel Sanchis D."/>
            <person name="Osborn A."/>
            <person name="Robinson D."/>
            <person name="Louie K.B."/>
            <person name="Bowen B.P."/>
            <person name="Bowers R.M."/>
            <person name="Lee J."/>
            <person name="Arnau V."/>
            <person name="Diaz-Villanueva W."/>
            <person name="Stepanauskas R."/>
            <person name="Gosliner T."/>
            <person name="Date S.V."/>
            <person name="Northen T.R."/>
            <person name="Cheng J.F."/>
            <person name="Burkart M.D."/>
            <person name="Woyke T."/>
        </authorList>
    </citation>
    <scope>NUCLEOTIDE SEQUENCE</scope>
    <source>
        <strain evidence="10">Df01</strain>
    </source>
</reference>
<dbReference type="InterPro" id="IPR018357">
    <property type="entry name" value="Hexapep_transf_CS"/>
</dbReference>
<dbReference type="InterPro" id="IPR007691">
    <property type="entry name" value="LpxD"/>
</dbReference>
<dbReference type="InterPro" id="IPR020573">
    <property type="entry name" value="UDP_GlcNAc_AcTrfase_non-rep"/>
</dbReference>
<dbReference type="CDD" id="cd03352">
    <property type="entry name" value="LbH_LpxD"/>
    <property type="match status" value="1"/>
</dbReference>
<keyword evidence="6 7" id="KW-0012">Acyltransferase</keyword>
<dbReference type="GO" id="GO:0103118">
    <property type="term" value="F:UDP-3-O-[(3R)-3-hydroxyacyl]-glucosamine N-acyltransferase activity"/>
    <property type="evidence" value="ECO:0007669"/>
    <property type="project" value="UniProtKB-EC"/>
</dbReference>
<dbReference type="Pfam" id="PF00132">
    <property type="entry name" value="Hexapep"/>
    <property type="match status" value="2"/>
</dbReference>
<dbReference type="InterPro" id="IPR056729">
    <property type="entry name" value="GMPPB_C"/>
</dbReference>
<feature type="domain" description="UDP-3-O-[3-hydroxymyristoyl] glucosamine N-acyltransferase non-repeat region" evidence="8">
    <location>
        <begin position="21"/>
        <end position="88"/>
    </location>
</feature>
<keyword evidence="11" id="KW-1185">Reference proteome</keyword>
<dbReference type="PROSITE" id="PS00101">
    <property type="entry name" value="HEXAPEP_TRANSFERASES"/>
    <property type="match status" value="1"/>
</dbReference>
<proteinExistence type="inferred from homology"/>
<comment type="pathway">
    <text evidence="7">Bacterial outer membrane biogenesis; LPS lipid A biosynthesis.</text>
</comment>
<organism evidence="10 11">
    <name type="scientific">Candidatus Doriopsillibacter californiensis</name>
    <dbReference type="NCBI Taxonomy" id="2970740"/>
    <lineage>
        <taxon>Bacteria</taxon>
        <taxon>Pseudomonadati</taxon>
        <taxon>Pseudomonadota</taxon>
        <taxon>Gammaproteobacteria</taxon>
        <taxon>Candidatus Tethybacterales</taxon>
        <taxon>Candidatus Persebacteraceae</taxon>
        <taxon>Candidatus Doriopsillibacter</taxon>
    </lineage>
</organism>
<feature type="active site" description="Proton acceptor" evidence="7">
    <location>
        <position position="239"/>
    </location>
</feature>
<dbReference type="HAMAP" id="MF_00523">
    <property type="entry name" value="LpxD"/>
    <property type="match status" value="1"/>
</dbReference>
<evidence type="ECO:0000256" key="1">
    <source>
        <dbReference type="ARBA" id="ARBA00022516"/>
    </source>
</evidence>
<keyword evidence="3 7" id="KW-0808">Transferase</keyword>
<comment type="catalytic activity">
    <reaction evidence="7">
        <text>a UDP-3-O-[(3R)-3-hydroxyacyl]-alpha-D-glucosamine + a (3R)-hydroxyacyl-[ACP] = a UDP-2-N,3-O-bis[(3R)-3-hydroxyacyl]-alpha-D-glucosamine + holo-[ACP] + H(+)</text>
        <dbReference type="Rhea" id="RHEA:53836"/>
        <dbReference type="Rhea" id="RHEA-COMP:9685"/>
        <dbReference type="Rhea" id="RHEA-COMP:9945"/>
        <dbReference type="ChEBI" id="CHEBI:15378"/>
        <dbReference type="ChEBI" id="CHEBI:64479"/>
        <dbReference type="ChEBI" id="CHEBI:78827"/>
        <dbReference type="ChEBI" id="CHEBI:137740"/>
        <dbReference type="ChEBI" id="CHEBI:137748"/>
        <dbReference type="EC" id="2.3.1.191"/>
    </reaction>
</comment>
<comment type="similarity">
    <text evidence="7">Belongs to the transferase hexapeptide repeat family. LpxD subfamily.</text>
</comment>
<comment type="caution">
    <text evidence="10">The sequence shown here is derived from an EMBL/GenBank/DDBJ whole genome shotgun (WGS) entry which is preliminary data.</text>
</comment>
<keyword evidence="5 7" id="KW-0443">Lipid metabolism</keyword>
<dbReference type="Pfam" id="PF25087">
    <property type="entry name" value="GMPPB_C"/>
    <property type="match status" value="1"/>
</dbReference>
<evidence type="ECO:0000256" key="5">
    <source>
        <dbReference type="ARBA" id="ARBA00023098"/>
    </source>
</evidence>
<sequence>MPSLTDIAKQLGGSVIGDGTVAIDGVASLTSAQRQHLAFYESPAHKDKLARSKAGALLVDQTCAEIDTRPRWVVKSAPRLHFARLAQWLHAPQKPVPGIHATARISGNATVHETATIDENAVIGAQTQIGRNCIIGAGAVVGKNAVVGDESILHPRAVLHANTVVGRRCLIHSGAVLGTDGFGFVRDEHGRQYKIPQLGSLRLGDDVEVGANSAIDRGTLDDTVIGNRVKIDNLVQIGHNVQIGDDTVICGCVGIAGSATIGNGCMIGGGAGIIGHITIGDGAMIAARATVTHSVPAGQAVSSIWPAMPITQWRRLVATMRRRFLN</sequence>
<dbReference type="EMBL" id="JANQAO010000003">
    <property type="protein sequence ID" value="MDM5148035.1"/>
    <property type="molecule type" value="Genomic_DNA"/>
</dbReference>
<evidence type="ECO:0000256" key="4">
    <source>
        <dbReference type="ARBA" id="ARBA00022737"/>
    </source>
</evidence>
<keyword evidence="1 7" id="KW-0444">Lipid biosynthesis</keyword>
<evidence type="ECO:0000256" key="7">
    <source>
        <dbReference type="HAMAP-Rule" id="MF_00523"/>
    </source>
</evidence>
<comment type="function">
    <text evidence="7">Catalyzes the N-acylation of UDP-3-O-acylglucosamine using 3-hydroxyacyl-ACP as the acyl donor. Is involved in the biosynthesis of lipid A, a phosphorylated glycolipid that anchors the lipopolysaccharide to the outer membrane of the cell.</text>
</comment>
<keyword evidence="2 7" id="KW-0441">Lipid A biosynthesis</keyword>
<dbReference type="SUPFAM" id="SSF51161">
    <property type="entry name" value="Trimeric LpxA-like enzymes"/>
    <property type="match status" value="1"/>
</dbReference>